<name>A0ABW0TTG1_9BACL</name>
<protein>
    <submittedName>
        <fullName evidence="2">YndJ family protein</fullName>
    </submittedName>
</protein>
<dbReference type="EMBL" id="JBHSNP010000008">
    <property type="protein sequence ID" value="MFC5602306.1"/>
    <property type="molecule type" value="Genomic_DNA"/>
</dbReference>
<keyword evidence="3" id="KW-1185">Reference proteome</keyword>
<feature type="transmembrane region" description="Helical" evidence="1">
    <location>
        <begin position="78"/>
        <end position="96"/>
    </location>
</feature>
<gene>
    <name evidence="2" type="ORF">ACFPTP_03470</name>
</gene>
<keyword evidence="1" id="KW-0472">Membrane</keyword>
<feature type="transmembrane region" description="Helical" evidence="1">
    <location>
        <begin position="171"/>
        <end position="191"/>
    </location>
</feature>
<feature type="transmembrane region" description="Helical" evidence="1">
    <location>
        <begin position="197"/>
        <end position="215"/>
    </location>
</feature>
<accession>A0ABW0TTG1</accession>
<evidence type="ECO:0000256" key="1">
    <source>
        <dbReference type="SAM" id="Phobius"/>
    </source>
</evidence>
<feature type="transmembrane region" description="Helical" evidence="1">
    <location>
        <begin position="139"/>
        <end position="159"/>
    </location>
</feature>
<dbReference type="RefSeq" id="WP_381442249.1">
    <property type="nucleotide sequence ID" value="NZ_JBHSNP010000008.1"/>
</dbReference>
<feature type="transmembrane region" description="Helical" evidence="1">
    <location>
        <begin position="53"/>
        <end position="72"/>
    </location>
</feature>
<keyword evidence="1" id="KW-1133">Transmembrane helix</keyword>
<feature type="transmembrane region" description="Helical" evidence="1">
    <location>
        <begin position="260"/>
        <end position="283"/>
    </location>
</feature>
<sequence>MCKFVLIHFLLFMFIAIFSKDPWPFLLLTIAQIVYVPIALRFVMKRGDWFSKYYFHLAIPAYVSIALIQILAPDWAAVPAFIYFAFTVCIALYGLSRFLHNGITRIEELSIIFGLLYIALGGGWYFAYVADIDTGFTPLLTWLTGIHFHYSAFLLPIFIGLLGRLYKPRSYSFFTIMLLAAPMVVAIGITFSRWIELFSVLLYIVGLAGMIGIAWQTSFPNRMQKWLVVTSFSSLGLTILFSLLYVLGNGFGLTSITIDFMLRFHGVLNCIVFALFGIIGWSLSIPTSIYKEPSFPISRVRGKPRVEQLGAPGRHRGLVDDMRLYGIKKVSPRIIDFYENTIDYRLFATIHWHRWFKPFAFLYSFISRITEQINLPLHRHEVEMTGDIITLAPDLDDRENVRAWIRKVDKQYAFVALYSSHHSNEGRNFMNIALPLPFSTMTGVLELIEQGDDLQLTSRKTDPTSDAGIYLTSKLGRYFKLPLEENFVVWEETNGSLLAKHKMWIFSVPFLTIDYRIRKA</sequence>
<dbReference type="Pfam" id="PF14158">
    <property type="entry name" value="YndJ"/>
    <property type="match status" value="1"/>
</dbReference>
<dbReference type="InterPro" id="IPR025450">
    <property type="entry name" value="YndJ-like"/>
</dbReference>
<evidence type="ECO:0000313" key="2">
    <source>
        <dbReference type="EMBL" id="MFC5602306.1"/>
    </source>
</evidence>
<reference evidence="3" key="1">
    <citation type="journal article" date="2019" name="Int. J. Syst. Evol. Microbiol.">
        <title>The Global Catalogue of Microorganisms (GCM) 10K type strain sequencing project: providing services to taxonomists for standard genome sequencing and annotation.</title>
        <authorList>
            <consortium name="The Broad Institute Genomics Platform"/>
            <consortium name="The Broad Institute Genome Sequencing Center for Infectious Disease"/>
            <person name="Wu L."/>
            <person name="Ma J."/>
        </authorList>
    </citation>
    <scope>NUCLEOTIDE SEQUENCE [LARGE SCALE GENOMIC DNA]</scope>
    <source>
        <strain evidence="3">KACC 11299</strain>
    </source>
</reference>
<organism evidence="2 3">
    <name type="scientific">Sporosarcina koreensis</name>
    <dbReference type="NCBI Taxonomy" id="334735"/>
    <lineage>
        <taxon>Bacteria</taxon>
        <taxon>Bacillati</taxon>
        <taxon>Bacillota</taxon>
        <taxon>Bacilli</taxon>
        <taxon>Bacillales</taxon>
        <taxon>Caryophanaceae</taxon>
        <taxon>Sporosarcina</taxon>
    </lineage>
</organism>
<dbReference type="Proteomes" id="UP001596071">
    <property type="component" value="Unassembled WGS sequence"/>
</dbReference>
<feature type="transmembrane region" description="Helical" evidence="1">
    <location>
        <begin position="108"/>
        <end position="127"/>
    </location>
</feature>
<evidence type="ECO:0000313" key="3">
    <source>
        <dbReference type="Proteomes" id="UP001596071"/>
    </source>
</evidence>
<feature type="transmembrane region" description="Helical" evidence="1">
    <location>
        <begin position="227"/>
        <end position="248"/>
    </location>
</feature>
<feature type="transmembrane region" description="Helical" evidence="1">
    <location>
        <begin position="26"/>
        <end position="44"/>
    </location>
</feature>
<comment type="caution">
    <text evidence="2">The sequence shown here is derived from an EMBL/GenBank/DDBJ whole genome shotgun (WGS) entry which is preliminary data.</text>
</comment>
<keyword evidence="1" id="KW-0812">Transmembrane</keyword>
<proteinExistence type="predicted"/>